<dbReference type="EMBL" id="VUMZ01000017">
    <property type="protein sequence ID" value="MST52804.1"/>
    <property type="molecule type" value="Genomic_DNA"/>
</dbReference>
<reference evidence="1 2" key="1">
    <citation type="submission" date="2019-08" db="EMBL/GenBank/DDBJ databases">
        <title>In-depth cultivation of the pig gut microbiome towards novel bacterial diversity and tailored functional studies.</title>
        <authorList>
            <person name="Wylensek D."/>
            <person name="Hitch T.C.A."/>
            <person name="Clavel T."/>
        </authorList>
    </citation>
    <scope>NUCLEOTIDE SEQUENCE [LARGE SCALE GENOMIC DNA]</scope>
    <source>
        <strain evidence="1 2">WCA-MUC-591-APC-3H</strain>
    </source>
</reference>
<accession>A0A6L5Y7W4</accession>
<dbReference type="Proteomes" id="UP000474676">
    <property type="component" value="Unassembled WGS sequence"/>
</dbReference>
<gene>
    <name evidence="1" type="ORF">FYJ64_10925</name>
</gene>
<evidence type="ECO:0000313" key="2">
    <source>
        <dbReference type="Proteomes" id="UP000474676"/>
    </source>
</evidence>
<proteinExistence type="predicted"/>
<comment type="caution">
    <text evidence="1">The sequence shown here is derived from an EMBL/GenBank/DDBJ whole genome shotgun (WGS) entry which is preliminary data.</text>
</comment>
<evidence type="ECO:0000313" key="1">
    <source>
        <dbReference type="EMBL" id="MST52804.1"/>
    </source>
</evidence>
<organism evidence="1 2">
    <name type="scientific">Hornefia butyriciproducens</name>
    <dbReference type="NCBI Taxonomy" id="2652293"/>
    <lineage>
        <taxon>Bacteria</taxon>
        <taxon>Bacillati</taxon>
        <taxon>Bacillota</taxon>
        <taxon>Clostridia</taxon>
        <taxon>Peptostreptococcales</taxon>
        <taxon>Anaerovoracaceae</taxon>
        <taxon>Hornefia</taxon>
    </lineage>
</organism>
<keyword evidence="2" id="KW-1185">Reference proteome</keyword>
<name>A0A6L5Y7W4_9FIRM</name>
<sequence>MDLGRKIIKRTENGEIQDLDLMAKDIAEDCRISARAMVEATLKYLNESIRKDKNERKQRGLVIKEKDRPREIYTELGRIRWRGCGQGDRVEINKFRFT</sequence>
<protein>
    <submittedName>
        <fullName evidence="1">Uncharacterized protein</fullName>
    </submittedName>
</protein>
<dbReference type="AlphaFoldDB" id="A0A6L5Y7W4"/>